<dbReference type="EC" id="2.7.13.3" evidence="2"/>
<accession>A0ABV1HE13</accession>
<dbReference type="InterPro" id="IPR001789">
    <property type="entry name" value="Sig_transdc_resp-reg_receiver"/>
</dbReference>
<dbReference type="SUPFAM" id="SSF52172">
    <property type="entry name" value="CheY-like"/>
    <property type="match status" value="2"/>
</dbReference>
<dbReference type="EMBL" id="JBBMEX010000004">
    <property type="protein sequence ID" value="MEQ2557317.1"/>
    <property type="molecule type" value="Genomic_DNA"/>
</dbReference>
<name>A0ABV1HE13_9FIRM</name>
<evidence type="ECO:0000256" key="5">
    <source>
        <dbReference type="ARBA" id="ARBA00022777"/>
    </source>
</evidence>
<dbReference type="InterPro" id="IPR036890">
    <property type="entry name" value="HATPase_C_sf"/>
</dbReference>
<sequence length="879" mass="100294">MRRKREGMSEAQWKLNMVAVIVLMIVYLIVTLYNSERLAAQVEKMSSHPFEMVVAGGELKMCIAKMQVRVERLYKHNTMDDVIYIRGILDELYEETDQVLKRLKHAYQGSDKEWDNLEDNLDEIKKQQNGFLLYVSADECFPQDQVIAYEEEKIEPLYQETTAMIDEMLEDAEEGGLQYVQNVEQLRVRVLVLSIILMVAMLAVFIFSQYIMWRQRKELQNRSTLFDSLSKSIDDAFVIRDAKSGEIVYRSLNMERVLGISPTDETLYQGLKSEDVDEIYRYIGDFELAASYKKLVEYTRPDGEKRWVLLRLYRVNNLDTPQVISFYSDRTNEEKQRIFLDAAMENADKANQAKGDFLARMSHEIRTPLNAIIGLVTLAIASIEDSAKVQDCLTKINFSSKHLLMLIDDILDMSQIESNKMKLQNEEFDIYQFINSFVVTIYSQAKAKNLEFKESITGFSEGSEYYGDSLRMGQILLNLVSNAIKFTPEGGSVFLKVEKLVTKKNLDIVRFEVTDTGIGMSEEVQERIFAPFEQADSSIAAKFGGTGLGMSITKNLVMLMDGKIYVNSKENEGTTFTVDIPLLKKESETKIPDFENMGLNALVVDDEEEECRHAVRVLQEIKIQAEWVMHGAQAIERVISHHRGNRDYDICLIDWKMHDIDGIEVTRRIRAEVGYDVPIVMISAYDYMEIEEEARAAGVDGFLPKPLYRTAVYEEISRELKEREGRQIQGKAKQKLLSGKKILLAEDNDINRDIAKELLELQGATVIACEDGKQALQAFQNSGIREYDAILLDIRMPVLDGYETAGRIRALNRKDAVIIPMIAVTAHAFSGDVTAALRAGMNAHVSKPLDIAELCDKLIKEMERAESEYIRSGVAKNDR</sequence>
<dbReference type="InterPro" id="IPR003594">
    <property type="entry name" value="HATPase_dom"/>
</dbReference>
<evidence type="ECO:0000259" key="10">
    <source>
        <dbReference type="PROSITE" id="PS50109"/>
    </source>
</evidence>
<dbReference type="PRINTS" id="PR00344">
    <property type="entry name" value="BCTRLSENSOR"/>
</dbReference>
<evidence type="ECO:0000256" key="2">
    <source>
        <dbReference type="ARBA" id="ARBA00012438"/>
    </source>
</evidence>
<evidence type="ECO:0000256" key="9">
    <source>
        <dbReference type="SAM" id="Phobius"/>
    </source>
</evidence>
<gene>
    <name evidence="12" type="ORF">WMO43_05410</name>
</gene>
<evidence type="ECO:0000313" key="12">
    <source>
        <dbReference type="EMBL" id="MEQ2557317.1"/>
    </source>
</evidence>
<dbReference type="PANTHER" id="PTHR45339">
    <property type="entry name" value="HYBRID SIGNAL TRANSDUCTION HISTIDINE KINASE J"/>
    <property type="match status" value="1"/>
</dbReference>
<evidence type="ECO:0000256" key="1">
    <source>
        <dbReference type="ARBA" id="ARBA00000085"/>
    </source>
</evidence>
<protein>
    <recommendedName>
        <fullName evidence="3">Stage 0 sporulation protein A homolog</fullName>
        <ecNumber evidence="2">2.7.13.3</ecNumber>
    </recommendedName>
</protein>
<dbReference type="InterPro" id="IPR036097">
    <property type="entry name" value="HisK_dim/P_sf"/>
</dbReference>
<feature type="modified residue" description="4-aspartylphosphate" evidence="8">
    <location>
        <position position="654"/>
    </location>
</feature>
<dbReference type="SUPFAM" id="SSF47384">
    <property type="entry name" value="Homodimeric domain of signal transducing histidine kinase"/>
    <property type="match status" value="1"/>
</dbReference>
<comment type="catalytic activity">
    <reaction evidence="1">
        <text>ATP + protein L-histidine = ADP + protein N-phospho-L-histidine.</text>
        <dbReference type="EC" id="2.7.13.3"/>
    </reaction>
</comment>
<evidence type="ECO:0000256" key="7">
    <source>
        <dbReference type="ARBA" id="ARBA00024867"/>
    </source>
</evidence>
<dbReference type="PANTHER" id="PTHR45339:SF5">
    <property type="entry name" value="HISTIDINE KINASE"/>
    <property type="match status" value="1"/>
</dbReference>
<evidence type="ECO:0000256" key="6">
    <source>
        <dbReference type="ARBA" id="ARBA00023012"/>
    </source>
</evidence>
<dbReference type="Gene3D" id="3.30.450.20">
    <property type="entry name" value="PAS domain"/>
    <property type="match status" value="1"/>
</dbReference>
<keyword evidence="9" id="KW-0812">Transmembrane</keyword>
<dbReference type="CDD" id="cd17546">
    <property type="entry name" value="REC_hyHK_CKI1_RcsC-like"/>
    <property type="match status" value="2"/>
</dbReference>
<comment type="caution">
    <text evidence="12">The sequence shown here is derived from an EMBL/GenBank/DDBJ whole genome shotgun (WGS) entry which is preliminary data.</text>
</comment>
<keyword evidence="9" id="KW-1133">Transmembrane helix</keyword>
<dbReference type="InterPro" id="IPR035965">
    <property type="entry name" value="PAS-like_dom_sf"/>
</dbReference>
<dbReference type="CDD" id="cd00130">
    <property type="entry name" value="PAS"/>
    <property type="match status" value="1"/>
</dbReference>
<comment type="function">
    <text evidence="7">May play the central regulatory role in sporulation. It may be an element of the effector pathway responsible for the activation of sporulation genes in response to nutritional stress. Spo0A may act in concert with spo0H (a sigma factor) to control the expression of some genes that are critical to the sporulation process.</text>
</comment>
<dbReference type="CDD" id="cd00082">
    <property type="entry name" value="HisKA"/>
    <property type="match status" value="1"/>
</dbReference>
<dbReference type="InterPro" id="IPR011006">
    <property type="entry name" value="CheY-like_superfamily"/>
</dbReference>
<keyword evidence="5" id="KW-0418">Kinase</keyword>
<dbReference type="SMART" id="SM00448">
    <property type="entry name" value="REC"/>
    <property type="match status" value="2"/>
</dbReference>
<dbReference type="Gene3D" id="3.30.565.10">
    <property type="entry name" value="Histidine kinase-like ATPase, C-terminal domain"/>
    <property type="match status" value="1"/>
</dbReference>
<keyword evidence="13" id="KW-1185">Reference proteome</keyword>
<dbReference type="SUPFAM" id="SSF55785">
    <property type="entry name" value="PYP-like sensor domain (PAS domain)"/>
    <property type="match status" value="1"/>
</dbReference>
<dbReference type="RefSeq" id="WP_353530446.1">
    <property type="nucleotide sequence ID" value="NZ_JBBMEX010000004.1"/>
</dbReference>
<dbReference type="PROSITE" id="PS50110">
    <property type="entry name" value="RESPONSE_REGULATORY"/>
    <property type="match status" value="2"/>
</dbReference>
<dbReference type="Proteomes" id="UP001454489">
    <property type="component" value="Unassembled WGS sequence"/>
</dbReference>
<dbReference type="SMART" id="SM00387">
    <property type="entry name" value="HATPase_c"/>
    <property type="match status" value="1"/>
</dbReference>
<dbReference type="InterPro" id="IPR004358">
    <property type="entry name" value="Sig_transdc_His_kin-like_C"/>
</dbReference>
<evidence type="ECO:0000256" key="4">
    <source>
        <dbReference type="ARBA" id="ARBA00022553"/>
    </source>
</evidence>
<feature type="domain" description="Histidine kinase" evidence="10">
    <location>
        <begin position="360"/>
        <end position="584"/>
    </location>
</feature>
<feature type="transmembrane region" description="Helical" evidence="9">
    <location>
        <begin position="190"/>
        <end position="213"/>
    </location>
</feature>
<evidence type="ECO:0000256" key="8">
    <source>
        <dbReference type="PROSITE-ProRule" id="PRU00169"/>
    </source>
</evidence>
<evidence type="ECO:0000313" key="13">
    <source>
        <dbReference type="Proteomes" id="UP001454489"/>
    </source>
</evidence>
<dbReference type="Pfam" id="PF00072">
    <property type="entry name" value="Response_reg"/>
    <property type="match status" value="2"/>
</dbReference>
<dbReference type="Gene3D" id="1.10.287.130">
    <property type="match status" value="1"/>
</dbReference>
<dbReference type="Pfam" id="PF00512">
    <property type="entry name" value="HisKA"/>
    <property type="match status" value="1"/>
</dbReference>
<feature type="domain" description="Response regulatory" evidence="11">
    <location>
        <begin position="741"/>
        <end position="862"/>
    </location>
</feature>
<dbReference type="Pfam" id="PF02518">
    <property type="entry name" value="HATPase_c"/>
    <property type="match status" value="1"/>
</dbReference>
<dbReference type="SUPFAM" id="SSF55874">
    <property type="entry name" value="ATPase domain of HSP90 chaperone/DNA topoisomerase II/histidine kinase"/>
    <property type="match status" value="1"/>
</dbReference>
<keyword evidence="9" id="KW-0472">Membrane</keyword>
<evidence type="ECO:0000256" key="3">
    <source>
        <dbReference type="ARBA" id="ARBA00018672"/>
    </source>
</evidence>
<dbReference type="InterPro" id="IPR005467">
    <property type="entry name" value="His_kinase_dom"/>
</dbReference>
<evidence type="ECO:0000259" key="11">
    <source>
        <dbReference type="PROSITE" id="PS50110"/>
    </source>
</evidence>
<keyword evidence="4 8" id="KW-0597">Phosphoprotein</keyword>
<dbReference type="CDD" id="cd16922">
    <property type="entry name" value="HATPase_EvgS-ArcB-TorS-like"/>
    <property type="match status" value="1"/>
</dbReference>
<keyword evidence="6" id="KW-0902">Two-component regulatory system</keyword>
<feature type="modified residue" description="4-aspartylphosphate" evidence="8">
    <location>
        <position position="793"/>
    </location>
</feature>
<dbReference type="InterPro" id="IPR003661">
    <property type="entry name" value="HisK_dim/P_dom"/>
</dbReference>
<dbReference type="Gene3D" id="3.40.50.2300">
    <property type="match status" value="2"/>
</dbReference>
<proteinExistence type="predicted"/>
<dbReference type="SMART" id="SM00388">
    <property type="entry name" value="HisKA"/>
    <property type="match status" value="1"/>
</dbReference>
<organism evidence="12 13">
    <name type="scientific">Maccoyibacter intestinihominis</name>
    <dbReference type="NCBI Taxonomy" id="3133499"/>
    <lineage>
        <taxon>Bacteria</taxon>
        <taxon>Bacillati</taxon>
        <taxon>Bacillota</taxon>
        <taxon>Clostridia</taxon>
        <taxon>Lachnospirales</taxon>
        <taxon>Lachnospiraceae</taxon>
        <taxon>Maccoyibacter</taxon>
    </lineage>
</organism>
<feature type="domain" description="Response regulatory" evidence="11">
    <location>
        <begin position="600"/>
        <end position="720"/>
    </location>
</feature>
<dbReference type="InterPro" id="IPR000014">
    <property type="entry name" value="PAS"/>
</dbReference>
<keyword evidence="5" id="KW-0808">Transferase</keyword>
<reference evidence="12 13" key="1">
    <citation type="submission" date="2024-03" db="EMBL/GenBank/DDBJ databases">
        <title>Human intestinal bacterial collection.</title>
        <authorList>
            <person name="Pauvert C."/>
            <person name="Hitch T.C.A."/>
            <person name="Clavel T."/>
        </authorList>
    </citation>
    <scope>NUCLEOTIDE SEQUENCE [LARGE SCALE GENOMIC DNA]</scope>
    <source>
        <strain evidence="12 13">CLA-AA-H185</strain>
    </source>
</reference>
<feature type="transmembrane region" description="Helical" evidence="9">
    <location>
        <begin position="15"/>
        <end position="35"/>
    </location>
</feature>
<dbReference type="PROSITE" id="PS50109">
    <property type="entry name" value="HIS_KIN"/>
    <property type="match status" value="1"/>
</dbReference>